<dbReference type="EMBL" id="ASYZ01000068">
    <property type="protein sequence ID" value="EPR86260.1"/>
    <property type="molecule type" value="Genomic_DNA"/>
</dbReference>
<dbReference type="Proteomes" id="UP000018420">
    <property type="component" value="Unassembled WGS sequence"/>
</dbReference>
<accession>S7WT09</accession>
<evidence type="ECO:0000313" key="1">
    <source>
        <dbReference type="EMBL" id="EPR86260.1"/>
    </source>
</evidence>
<evidence type="ECO:0000313" key="2">
    <source>
        <dbReference type="Proteomes" id="UP000018420"/>
    </source>
</evidence>
<dbReference type="AlphaFoldDB" id="S7WT09"/>
<name>S7WT09_ACIJU</name>
<reference evidence="1 2" key="1">
    <citation type="submission" date="2013-05" db="EMBL/GenBank/DDBJ databases">
        <title>Genome assembly of Acinetobacter junii MTCC 11364.</title>
        <authorList>
            <person name="Khatri I."/>
            <person name="Singh N.K."/>
            <person name="Subramanian S."/>
            <person name="Mayilraj S."/>
        </authorList>
    </citation>
    <scope>NUCLEOTIDE SEQUENCE [LARGE SCALE GENOMIC DNA]</scope>
    <source>
        <strain evidence="1 2">MTCC 11364</strain>
    </source>
</reference>
<proteinExistence type="predicted"/>
<gene>
    <name evidence="1" type="ORF">L292_2742</name>
</gene>
<sequence>MLQIFYAINLPLEFSALFAHWRYSFKPDENGAWKFLLAKELKEVEY</sequence>
<dbReference type="PATRIC" id="fig|1330047.3.peg.1343"/>
<comment type="caution">
    <text evidence="1">The sequence shown here is derived from an EMBL/GenBank/DDBJ whole genome shotgun (WGS) entry which is preliminary data.</text>
</comment>
<protein>
    <submittedName>
        <fullName evidence="1">Uncharacterized protein</fullName>
    </submittedName>
</protein>
<organism evidence="1 2">
    <name type="scientific">Acinetobacter junii CIP 107470 = MTCC 11364</name>
    <dbReference type="NCBI Taxonomy" id="1217666"/>
    <lineage>
        <taxon>Bacteria</taxon>
        <taxon>Pseudomonadati</taxon>
        <taxon>Pseudomonadota</taxon>
        <taxon>Gammaproteobacteria</taxon>
        <taxon>Moraxellales</taxon>
        <taxon>Moraxellaceae</taxon>
        <taxon>Acinetobacter</taxon>
    </lineage>
</organism>